<keyword evidence="2" id="KW-1185">Reference proteome</keyword>
<protein>
    <submittedName>
        <fullName evidence="1">Uncharacterized protein</fullName>
    </submittedName>
</protein>
<comment type="caution">
    <text evidence="1">The sequence shown here is derived from an EMBL/GenBank/DDBJ whole genome shotgun (WGS) entry which is preliminary data.</text>
</comment>
<sequence>MVRIGPTTKQARKKGQMSVLALPRSLKLGIIQAVPVAFSLDDDKKVEDVLRKEKDEGDNPTSLFRCLVIRSYLACDWMYSYFKNKITTMYYHLYDFRYHLFNWGRCWMDNCVWHLRGMAKCMMLKKVGFHLKGQRGLYMVTEQRFQRFKIERELLRSSLNKN</sequence>
<dbReference type="EMBL" id="BGPR01212661">
    <property type="protein sequence ID" value="GBN45463.1"/>
    <property type="molecule type" value="Genomic_DNA"/>
</dbReference>
<accession>A0A4Y2P387</accession>
<evidence type="ECO:0000313" key="1">
    <source>
        <dbReference type="EMBL" id="GBN45463.1"/>
    </source>
</evidence>
<proteinExistence type="predicted"/>
<organism evidence="1 2">
    <name type="scientific">Araneus ventricosus</name>
    <name type="common">Orbweaver spider</name>
    <name type="synonym">Epeira ventricosa</name>
    <dbReference type="NCBI Taxonomy" id="182803"/>
    <lineage>
        <taxon>Eukaryota</taxon>
        <taxon>Metazoa</taxon>
        <taxon>Ecdysozoa</taxon>
        <taxon>Arthropoda</taxon>
        <taxon>Chelicerata</taxon>
        <taxon>Arachnida</taxon>
        <taxon>Araneae</taxon>
        <taxon>Araneomorphae</taxon>
        <taxon>Entelegynae</taxon>
        <taxon>Araneoidea</taxon>
        <taxon>Araneidae</taxon>
        <taxon>Araneus</taxon>
    </lineage>
</organism>
<dbReference type="Proteomes" id="UP000499080">
    <property type="component" value="Unassembled WGS sequence"/>
</dbReference>
<name>A0A4Y2P387_ARAVE</name>
<reference evidence="1 2" key="1">
    <citation type="journal article" date="2019" name="Sci. Rep.">
        <title>Orb-weaving spider Araneus ventricosus genome elucidates the spidroin gene catalogue.</title>
        <authorList>
            <person name="Kono N."/>
            <person name="Nakamura H."/>
            <person name="Ohtoshi R."/>
            <person name="Moran D.A.P."/>
            <person name="Shinohara A."/>
            <person name="Yoshida Y."/>
            <person name="Fujiwara M."/>
            <person name="Mori M."/>
            <person name="Tomita M."/>
            <person name="Arakawa K."/>
        </authorList>
    </citation>
    <scope>NUCLEOTIDE SEQUENCE [LARGE SCALE GENOMIC DNA]</scope>
</reference>
<evidence type="ECO:0000313" key="2">
    <source>
        <dbReference type="Proteomes" id="UP000499080"/>
    </source>
</evidence>
<gene>
    <name evidence="1" type="ORF">AVEN_33404_1</name>
</gene>
<dbReference type="AlphaFoldDB" id="A0A4Y2P387"/>